<evidence type="ECO:0000259" key="9">
    <source>
        <dbReference type="Pfam" id="PF00924"/>
    </source>
</evidence>
<proteinExistence type="inferred from homology"/>
<dbReference type="RefSeq" id="WP_222921565.1">
    <property type="nucleotide sequence ID" value="NZ_CP082286.1"/>
</dbReference>
<dbReference type="InterPro" id="IPR023408">
    <property type="entry name" value="MscS_beta-dom_sf"/>
</dbReference>
<protein>
    <submittedName>
        <fullName evidence="11">Mechanosensitive ion channel family protein</fullName>
    </submittedName>
</protein>
<organism evidence="11 12">
    <name type="scientific">Halobaculum roseum</name>
    <dbReference type="NCBI Taxonomy" id="2175149"/>
    <lineage>
        <taxon>Archaea</taxon>
        <taxon>Methanobacteriati</taxon>
        <taxon>Methanobacteriota</taxon>
        <taxon>Stenosarchaea group</taxon>
        <taxon>Halobacteria</taxon>
        <taxon>Halobacteriales</taxon>
        <taxon>Haloferacaceae</taxon>
        <taxon>Halobaculum</taxon>
    </lineage>
</organism>
<sequence length="318" mass="33460">MSRTSAPVGIAAGPVPEELLAPADALVDVAVFTVVTVAVYLLARATVFPLAVRAVRSRNRNNPTIQSATETYLAVLLAAMATVAGMLAAGYGAVFSESALLIAALTFAVGTAGRDVLGSLVSGLFLVADPDFNVGDWIRWSGGEGVVEAVDFRVTRIRTLDYETLTVPNTELTGNTITRPYGRDRFRITETVHLAYDDDIDRARELIVEAAEAEPRALPDPAPEARVADLGEGTVALRAEFLVREPADGDLLGIRSRFRARVIDRFEEAGITLGPASDRELSGHVGVTVADGDGNRGAGGDRGGDEDRGGDATTGPAE</sequence>
<dbReference type="Pfam" id="PF21082">
    <property type="entry name" value="MS_channel_3rd"/>
    <property type="match status" value="1"/>
</dbReference>
<keyword evidence="12" id="KW-1185">Reference proteome</keyword>
<dbReference type="PANTHER" id="PTHR30221:SF1">
    <property type="entry name" value="SMALL-CONDUCTANCE MECHANOSENSITIVE CHANNEL"/>
    <property type="match status" value="1"/>
</dbReference>
<dbReference type="SUPFAM" id="SSF50182">
    <property type="entry name" value="Sm-like ribonucleoproteins"/>
    <property type="match status" value="1"/>
</dbReference>
<evidence type="ECO:0000256" key="8">
    <source>
        <dbReference type="SAM" id="Phobius"/>
    </source>
</evidence>
<feature type="region of interest" description="Disordered" evidence="7">
    <location>
        <begin position="275"/>
        <end position="318"/>
    </location>
</feature>
<dbReference type="Gene3D" id="2.30.30.60">
    <property type="match status" value="1"/>
</dbReference>
<dbReference type="Gene3D" id="3.30.70.100">
    <property type="match status" value="1"/>
</dbReference>
<dbReference type="InterPro" id="IPR011066">
    <property type="entry name" value="MscS_channel_C_sf"/>
</dbReference>
<evidence type="ECO:0000259" key="10">
    <source>
        <dbReference type="Pfam" id="PF21082"/>
    </source>
</evidence>
<dbReference type="InterPro" id="IPR006685">
    <property type="entry name" value="MscS_channel_2nd"/>
</dbReference>
<evidence type="ECO:0000256" key="1">
    <source>
        <dbReference type="ARBA" id="ARBA00004651"/>
    </source>
</evidence>
<evidence type="ECO:0000313" key="11">
    <source>
        <dbReference type="EMBL" id="MFB9825748.1"/>
    </source>
</evidence>
<feature type="domain" description="Mechanosensitive ion channel MscS" evidence="9">
    <location>
        <begin position="115"/>
        <end position="177"/>
    </location>
</feature>
<dbReference type="InterPro" id="IPR010920">
    <property type="entry name" value="LSM_dom_sf"/>
</dbReference>
<name>A0ABD5MPJ0_9EURY</name>
<keyword evidence="3" id="KW-1003">Cell membrane</keyword>
<feature type="transmembrane region" description="Helical" evidence="8">
    <location>
        <begin position="72"/>
        <end position="93"/>
    </location>
</feature>
<evidence type="ECO:0000256" key="4">
    <source>
        <dbReference type="ARBA" id="ARBA00022692"/>
    </source>
</evidence>
<reference evidence="11" key="1">
    <citation type="submission" date="2024-09" db="EMBL/GenBank/DDBJ databases">
        <authorList>
            <person name="Sun Q."/>
        </authorList>
    </citation>
    <scope>NUCLEOTIDE SEQUENCE [LARGE SCALE GENOMIC DNA]</scope>
    <source>
        <strain evidence="11">JCM 31273</strain>
    </source>
</reference>
<evidence type="ECO:0000256" key="6">
    <source>
        <dbReference type="ARBA" id="ARBA00023136"/>
    </source>
</evidence>
<dbReference type="PANTHER" id="PTHR30221">
    <property type="entry name" value="SMALL-CONDUCTANCE MECHANOSENSITIVE CHANNEL"/>
    <property type="match status" value="1"/>
</dbReference>
<keyword evidence="6 8" id="KW-0472">Membrane</keyword>
<keyword evidence="5 8" id="KW-1133">Transmembrane helix</keyword>
<dbReference type="GeneID" id="67211728"/>
<dbReference type="AlphaFoldDB" id="A0ABD5MPJ0"/>
<evidence type="ECO:0000256" key="5">
    <source>
        <dbReference type="ARBA" id="ARBA00022989"/>
    </source>
</evidence>
<evidence type="ECO:0000313" key="12">
    <source>
        <dbReference type="Proteomes" id="UP001589595"/>
    </source>
</evidence>
<comment type="subcellular location">
    <subcellularLocation>
        <location evidence="1">Cell membrane</location>
        <topology evidence="1">Multi-pass membrane protein</topology>
    </subcellularLocation>
</comment>
<comment type="caution">
    <text evidence="11">The sequence shown here is derived from an EMBL/GenBank/DDBJ whole genome shotgun (WGS) entry which is preliminary data.</text>
</comment>
<dbReference type="Proteomes" id="UP001589595">
    <property type="component" value="Unassembled WGS sequence"/>
</dbReference>
<dbReference type="EMBL" id="JBHMAJ010000010">
    <property type="protein sequence ID" value="MFB9825748.1"/>
    <property type="molecule type" value="Genomic_DNA"/>
</dbReference>
<feature type="domain" description="Mechanosensitive ion channel MscS C-terminal" evidence="10">
    <location>
        <begin position="191"/>
        <end position="271"/>
    </location>
</feature>
<evidence type="ECO:0000256" key="2">
    <source>
        <dbReference type="ARBA" id="ARBA00008017"/>
    </source>
</evidence>
<feature type="transmembrane region" description="Helical" evidence="8">
    <location>
        <begin position="29"/>
        <end position="52"/>
    </location>
</feature>
<keyword evidence="4 8" id="KW-0812">Transmembrane</keyword>
<evidence type="ECO:0000256" key="3">
    <source>
        <dbReference type="ARBA" id="ARBA00022475"/>
    </source>
</evidence>
<dbReference type="InterPro" id="IPR045275">
    <property type="entry name" value="MscS_archaea/bacteria_type"/>
</dbReference>
<dbReference type="InterPro" id="IPR049278">
    <property type="entry name" value="MS_channel_C"/>
</dbReference>
<dbReference type="Pfam" id="PF00924">
    <property type="entry name" value="MS_channel_2nd"/>
    <property type="match status" value="1"/>
</dbReference>
<dbReference type="GO" id="GO:0005886">
    <property type="term" value="C:plasma membrane"/>
    <property type="evidence" value="ECO:0007669"/>
    <property type="project" value="UniProtKB-SubCell"/>
</dbReference>
<gene>
    <name evidence="11" type="ORF">ACFFOL_16385</name>
</gene>
<evidence type="ECO:0000256" key="7">
    <source>
        <dbReference type="SAM" id="MobiDB-lite"/>
    </source>
</evidence>
<accession>A0ABD5MPJ0</accession>
<comment type="similarity">
    <text evidence="2">Belongs to the MscS (TC 1.A.23) family.</text>
</comment>
<dbReference type="SUPFAM" id="SSF82689">
    <property type="entry name" value="Mechanosensitive channel protein MscS (YggB), C-terminal domain"/>
    <property type="match status" value="1"/>
</dbReference>